<keyword evidence="3 5" id="KW-1133">Transmembrane helix</keyword>
<dbReference type="EC" id="7.1.1.-" evidence="5"/>
<dbReference type="GO" id="GO:0048038">
    <property type="term" value="F:quinone binding"/>
    <property type="evidence" value="ECO:0007669"/>
    <property type="project" value="UniProtKB-KW"/>
</dbReference>
<comment type="subcellular location">
    <subcellularLocation>
        <location evidence="5 6">Cell membrane</location>
        <topology evidence="5 6">Multi-pass membrane protein</topology>
    </subcellularLocation>
    <subcellularLocation>
        <location evidence="1">Membrane</location>
        <topology evidence="1">Multi-pass membrane protein</topology>
    </subcellularLocation>
</comment>
<feature type="transmembrane region" description="Helical" evidence="5">
    <location>
        <begin position="125"/>
        <end position="150"/>
    </location>
</feature>
<feature type="transmembrane region" description="Helical" evidence="5">
    <location>
        <begin position="283"/>
        <end position="303"/>
    </location>
</feature>
<keyword evidence="4 5" id="KW-0472">Membrane</keyword>
<dbReference type="EMBL" id="JSCE01000209">
    <property type="protein sequence ID" value="KHM51315.1"/>
    <property type="molecule type" value="Genomic_DNA"/>
</dbReference>
<comment type="subunit">
    <text evidence="5">NDH-1 is composed of 14 different subunits. Subunits NuoA, H, J, K, L, M, N constitute the membrane sector of the complex.</text>
</comment>
<proteinExistence type="inferred from homology"/>
<feature type="transmembrane region" description="Helical" evidence="5">
    <location>
        <begin position="323"/>
        <end position="342"/>
    </location>
</feature>
<dbReference type="Proteomes" id="UP000030993">
    <property type="component" value="Unassembled WGS sequence"/>
</dbReference>
<dbReference type="HAMAP" id="MF_01350">
    <property type="entry name" value="NDH1_NuoH"/>
    <property type="match status" value="1"/>
</dbReference>
<protein>
    <recommendedName>
        <fullName evidence="5">NADH-quinone oxidoreductase subunit H</fullName>
        <ecNumber evidence="5">7.1.1.-</ecNumber>
    </recommendedName>
    <alternativeName>
        <fullName evidence="5">NADH dehydrogenase I subunit H</fullName>
    </alternativeName>
    <alternativeName>
        <fullName evidence="5">NDH-1 subunit H</fullName>
    </alternativeName>
</protein>
<keyword evidence="5 7" id="KW-0830">Ubiquinone</keyword>
<feature type="transmembrane region" description="Helical" evidence="5">
    <location>
        <begin position="20"/>
        <end position="50"/>
    </location>
</feature>
<keyword evidence="8" id="KW-1185">Reference proteome</keyword>
<dbReference type="GO" id="GO:0016655">
    <property type="term" value="F:oxidoreductase activity, acting on NAD(P)H, quinone or similar compound as acceptor"/>
    <property type="evidence" value="ECO:0007669"/>
    <property type="project" value="UniProtKB-UniRule"/>
</dbReference>
<evidence type="ECO:0000256" key="1">
    <source>
        <dbReference type="ARBA" id="ARBA00004141"/>
    </source>
</evidence>
<reference evidence="7 8" key="1">
    <citation type="journal article" date="2013" name="PLoS ONE">
        <title>Identification and characterization of three novel lipases belonging to families II and V from Anaerovibrio lipolyticus 5ST.</title>
        <authorList>
            <person name="Prive F."/>
            <person name="Kaderbhai N.N."/>
            <person name="Girdwood S."/>
            <person name="Worgan H.J."/>
            <person name="Pinloche E."/>
            <person name="Scollan N.D."/>
            <person name="Huws S.A."/>
            <person name="Newbold C.J."/>
        </authorList>
    </citation>
    <scope>NUCLEOTIDE SEQUENCE [LARGE SCALE GENOMIC DNA]</scope>
    <source>
        <strain evidence="7 8">5S</strain>
    </source>
</reference>
<comment type="similarity">
    <text evidence="5 6">Belongs to the complex I subunit 1 family.</text>
</comment>
<feature type="transmembrane region" description="Helical" evidence="5">
    <location>
        <begin position="171"/>
        <end position="192"/>
    </location>
</feature>
<dbReference type="InterPro" id="IPR001694">
    <property type="entry name" value="NADH_UbQ_OxRdtase_su1/FPO"/>
</dbReference>
<name>A0A0B2JSL6_9FIRM</name>
<feature type="transmembrane region" description="Helical" evidence="5">
    <location>
        <begin position="99"/>
        <end position="119"/>
    </location>
</feature>
<comment type="catalytic activity">
    <reaction evidence="5">
        <text>a quinone + NADH + 5 H(+)(in) = a quinol + NAD(+) + 4 H(+)(out)</text>
        <dbReference type="Rhea" id="RHEA:57888"/>
        <dbReference type="ChEBI" id="CHEBI:15378"/>
        <dbReference type="ChEBI" id="CHEBI:24646"/>
        <dbReference type="ChEBI" id="CHEBI:57540"/>
        <dbReference type="ChEBI" id="CHEBI:57945"/>
        <dbReference type="ChEBI" id="CHEBI:132124"/>
    </reaction>
</comment>
<evidence type="ECO:0000313" key="8">
    <source>
        <dbReference type="Proteomes" id="UP000030993"/>
    </source>
</evidence>
<dbReference type="GO" id="GO:0003954">
    <property type="term" value="F:NADH dehydrogenase activity"/>
    <property type="evidence" value="ECO:0007669"/>
    <property type="project" value="TreeGrafter"/>
</dbReference>
<evidence type="ECO:0000256" key="4">
    <source>
        <dbReference type="ARBA" id="ARBA00023136"/>
    </source>
</evidence>
<keyword evidence="5" id="KW-1003">Cell membrane</keyword>
<sequence length="345" mass="38230">MHSGILYSLGQSLREILTSLIGVPILVDLLMTIICATILLLIMATSALVFTLGERKICAFIQVRIGPNRVGPGGLLQSVADMLKQMDKEDIVPRGIDKWLWVLSPILLLVPSALIYAFFPFDDGVILADVNVGLFLLIAITSQTILPFLMGGYSSNSKYSLIGGMRTVAQMLGYEVPMVFALMGIVMITGSLKMSAIVEAQSDVWFIVLQPLAFLIYIVTALVESNRPPFNIVEGESEIIAGPFTEYTGMRWALFFLAEFSNLMCIGILTTTLFLGGWHGPDFLPGFCWFWIKTLLCVLFYQWVGWTFPRARVDSMLSFGWKVLLPIALINVLLTGVGIYVYNVM</sequence>
<dbReference type="PANTHER" id="PTHR11432">
    <property type="entry name" value="NADH DEHYDROGENASE SUBUNIT 1"/>
    <property type="match status" value="1"/>
</dbReference>
<keyword evidence="7" id="KW-0560">Oxidoreductase</keyword>
<keyword evidence="5" id="KW-1278">Translocase</keyword>
<evidence type="ECO:0000313" key="7">
    <source>
        <dbReference type="EMBL" id="KHM51315.1"/>
    </source>
</evidence>
<comment type="caution">
    <text evidence="7">The sequence shown here is derived from an EMBL/GenBank/DDBJ whole genome shotgun (WGS) entry which is preliminary data.</text>
</comment>
<evidence type="ECO:0000256" key="5">
    <source>
        <dbReference type="HAMAP-Rule" id="MF_01350"/>
    </source>
</evidence>
<dbReference type="RefSeq" id="WP_039210722.1">
    <property type="nucleotide sequence ID" value="NZ_JSCE01000209.1"/>
</dbReference>
<gene>
    <name evidence="5" type="primary">nuoH</name>
    <name evidence="7" type="ORF">NZ47_11265</name>
</gene>
<evidence type="ECO:0000256" key="6">
    <source>
        <dbReference type="RuleBase" id="RU000471"/>
    </source>
</evidence>
<accession>A0A0B2JSL6</accession>
<dbReference type="GO" id="GO:0009060">
    <property type="term" value="P:aerobic respiration"/>
    <property type="evidence" value="ECO:0007669"/>
    <property type="project" value="TreeGrafter"/>
</dbReference>
<dbReference type="STRING" id="82374.NZ47_11265"/>
<organism evidence="7 8">
    <name type="scientific">Anaerovibrio lipolyticus</name>
    <dbReference type="NCBI Taxonomy" id="82374"/>
    <lineage>
        <taxon>Bacteria</taxon>
        <taxon>Bacillati</taxon>
        <taxon>Bacillota</taxon>
        <taxon>Negativicutes</taxon>
        <taxon>Selenomonadales</taxon>
        <taxon>Selenomonadaceae</taxon>
        <taxon>Anaerovibrio</taxon>
    </lineage>
</organism>
<keyword evidence="2 5" id="KW-0812">Transmembrane</keyword>
<keyword evidence="5" id="KW-0874">Quinone</keyword>
<dbReference type="NCBIfam" id="NF004741">
    <property type="entry name" value="PRK06076.1-2"/>
    <property type="match status" value="1"/>
</dbReference>
<dbReference type="eggNOG" id="COG1005">
    <property type="taxonomic scope" value="Bacteria"/>
</dbReference>
<comment type="function">
    <text evidence="5">NDH-1 shuttles electrons from NADH, via FMN and iron-sulfur (Fe-S) centers, to quinones in the respiratory chain. The immediate electron acceptor for the enzyme in this species is believed to be ubiquinone. Couples the redox reaction to proton translocation (for every two electrons transferred, four hydrogen ions are translocated across the cytoplasmic membrane), and thus conserves the redox energy in a proton gradient. This subunit may bind ubiquinone.</text>
</comment>
<evidence type="ECO:0000256" key="2">
    <source>
        <dbReference type="ARBA" id="ARBA00022692"/>
    </source>
</evidence>
<dbReference type="Pfam" id="PF00146">
    <property type="entry name" value="NADHdh"/>
    <property type="match status" value="1"/>
</dbReference>
<dbReference type="PANTHER" id="PTHR11432:SF3">
    <property type="entry name" value="NADH-UBIQUINONE OXIDOREDUCTASE CHAIN 1"/>
    <property type="match status" value="1"/>
</dbReference>
<feature type="transmembrane region" description="Helical" evidence="5">
    <location>
        <begin position="252"/>
        <end position="277"/>
    </location>
</feature>
<feature type="transmembrane region" description="Helical" evidence="5">
    <location>
        <begin position="204"/>
        <end position="223"/>
    </location>
</feature>
<dbReference type="AlphaFoldDB" id="A0A0B2JSL6"/>
<keyword evidence="5 6" id="KW-0520">NAD</keyword>
<evidence type="ECO:0000256" key="3">
    <source>
        <dbReference type="ARBA" id="ARBA00022989"/>
    </source>
</evidence>
<dbReference type="GO" id="GO:0005886">
    <property type="term" value="C:plasma membrane"/>
    <property type="evidence" value="ECO:0007669"/>
    <property type="project" value="UniProtKB-SubCell"/>
</dbReference>